<dbReference type="AlphaFoldDB" id="A0A2J8A5I8"/>
<evidence type="ECO:0000313" key="1">
    <source>
        <dbReference type="EMBL" id="PNH07784.1"/>
    </source>
</evidence>
<evidence type="ECO:0000313" key="2">
    <source>
        <dbReference type="Proteomes" id="UP000236333"/>
    </source>
</evidence>
<gene>
    <name evidence="1" type="ORF">TSOC_005714</name>
</gene>
<comment type="caution">
    <text evidence="1">The sequence shown here is derived from an EMBL/GenBank/DDBJ whole genome shotgun (WGS) entry which is preliminary data.</text>
</comment>
<accession>A0A2J8A5I8</accession>
<dbReference type="Proteomes" id="UP000236333">
    <property type="component" value="Unassembled WGS sequence"/>
</dbReference>
<reference evidence="1 2" key="1">
    <citation type="journal article" date="2017" name="Mol. Biol. Evol.">
        <title>The 4-celled Tetrabaena socialis nuclear genome reveals the essential components for genetic control of cell number at the origin of multicellularity in the volvocine lineage.</title>
        <authorList>
            <person name="Featherston J."/>
            <person name="Arakaki Y."/>
            <person name="Hanschen E.R."/>
            <person name="Ferris P.J."/>
            <person name="Michod R.E."/>
            <person name="Olson B.J.S.C."/>
            <person name="Nozaki H."/>
            <person name="Durand P.M."/>
        </authorList>
    </citation>
    <scope>NUCLEOTIDE SEQUENCE [LARGE SCALE GENOMIC DNA]</scope>
    <source>
        <strain evidence="1 2">NIES-571</strain>
    </source>
</reference>
<dbReference type="EMBL" id="PGGS01000161">
    <property type="protein sequence ID" value="PNH07784.1"/>
    <property type="molecule type" value="Genomic_DNA"/>
</dbReference>
<protein>
    <submittedName>
        <fullName evidence="1">Uncharacterized protein</fullName>
    </submittedName>
</protein>
<name>A0A2J8A5I8_9CHLO</name>
<keyword evidence="2" id="KW-1185">Reference proteome</keyword>
<sequence length="110" mass="11755">MQLRAPVPSATRKGQLSACGQTPALPRAVSVRVPVGKASIGPLMKQGSMSVYRNRRSFLVPKAVLQEPAVTSSVVKHLTAGKAGQVVQLYRYPGLSDSTVNTLLRKSARQ</sequence>
<organism evidence="1 2">
    <name type="scientific">Tetrabaena socialis</name>
    <dbReference type="NCBI Taxonomy" id="47790"/>
    <lineage>
        <taxon>Eukaryota</taxon>
        <taxon>Viridiplantae</taxon>
        <taxon>Chlorophyta</taxon>
        <taxon>core chlorophytes</taxon>
        <taxon>Chlorophyceae</taxon>
        <taxon>CS clade</taxon>
        <taxon>Chlamydomonadales</taxon>
        <taxon>Tetrabaenaceae</taxon>
        <taxon>Tetrabaena</taxon>
    </lineage>
</organism>
<proteinExistence type="predicted"/>
<dbReference type="OrthoDB" id="10406948at2759"/>